<proteinExistence type="predicted"/>
<evidence type="ECO:0000313" key="2">
    <source>
        <dbReference type="Proteomes" id="UP000469708"/>
    </source>
</evidence>
<sequence>MDKLPLQPPLAGDERFTRLANLAAERFAQLDLTVLLIYLVDLVDATALPSLAEQFHVQGLEGWLFARNERQKRDLIKQAIELHRYRGTPWAVRQVLKILALDGDISEWFEYGGKPYFFRMGVTLETRGLTEDEFNALIVLIHEYKNVRSKLEMLTIWLINQSQIPVIASAVQGGEIATVLPWIAESVSQSSAVYLATECLSAEVVTVLPPLHGNVEQTSVMSVGAGCWSIEFVTVYPEE</sequence>
<dbReference type="AlphaFoldDB" id="A0A6D0PIZ0"/>
<accession>A0A6D0PIZ0</accession>
<organism evidence="1 2">
    <name type="scientific">Escherichia coli</name>
    <dbReference type="NCBI Taxonomy" id="562"/>
    <lineage>
        <taxon>Bacteria</taxon>
        <taxon>Pseudomonadati</taxon>
        <taxon>Pseudomonadota</taxon>
        <taxon>Gammaproteobacteria</taxon>
        <taxon>Enterobacterales</taxon>
        <taxon>Enterobacteriaceae</taxon>
        <taxon>Escherichia</taxon>
    </lineage>
</organism>
<evidence type="ECO:0000313" key="1">
    <source>
        <dbReference type="EMBL" id="NEM88391.1"/>
    </source>
</evidence>
<dbReference type="Pfam" id="PF09684">
    <property type="entry name" value="Tail_P2_I"/>
    <property type="match status" value="1"/>
</dbReference>
<dbReference type="RefSeq" id="WP_032217801.1">
    <property type="nucleotide sequence ID" value="NZ_BGDY01000050.1"/>
</dbReference>
<dbReference type="EMBL" id="JAAGYI010000081">
    <property type="protein sequence ID" value="NEM88391.1"/>
    <property type="molecule type" value="Genomic_DNA"/>
</dbReference>
<reference evidence="1 2" key="1">
    <citation type="submission" date="2020-02" db="EMBL/GenBank/DDBJ databases">
        <authorList>
            <person name="Subbiah M."/>
            <person name="Call D."/>
        </authorList>
    </citation>
    <scope>NUCLEOTIDE SEQUENCE [LARGE SCALE GENOMIC DNA]</scope>
    <source>
        <strain evidence="1 2">8375wC2</strain>
    </source>
</reference>
<comment type="caution">
    <text evidence="1">The sequence shown here is derived from an EMBL/GenBank/DDBJ whole genome shotgun (WGS) entry which is preliminary data.</text>
</comment>
<dbReference type="Proteomes" id="UP000469708">
    <property type="component" value="Unassembled WGS sequence"/>
</dbReference>
<dbReference type="NCBIfam" id="TIGR01634">
    <property type="entry name" value="tail_P2_I"/>
    <property type="match status" value="1"/>
</dbReference>
<name>A0A6D0PIZ0_ECOLX</name>
<dbReference type="InterPro" id="IPR006521">
    <property type="entry name" value="Tail_protein_I"/>
</dbReference>
<protein>
    <submittedName>
        <fullName evidence="1">Phage tail protein I</fullName>
    </submittedName>
</protein>
<gene>
    <name evidence="1" type="ORF">G3V95_23510</name>
</gene>